<feature type="domain" description="VWFC" evidence="28">
    <location>
        <begin position="1398"/>
        <end position="1456"/>
    </location>
</feature>
<dbReference type="SMART" id="SM00369">
    <property type="entry name" value="LRR_TYP"/>
    <property type="match status" value="6"/>
</dbReference>
<dbReference type="SUPFAM" id="SSF48726">
    <property type="entry name" value="Immunoglobulin"/>
    <property type="match status" value="4"/>
</dbReference>
<dbReference type="SMART" id="SM00409">
    <property type="entry name" value="IG"/>
    <property type="match status" value="4"/>
</dbReference>
<evidence type="ECO:0000256" key="27">
    <source>
        <dbReference type="SAM" id="SignalP"/>
    </source>
</evidence>
<evidence type="ECO:0000256" key="19">
    <source>
        <dbReference type="ARBA" id="ARBA00023324"/>
    </source>
</evidence>
<evidence type="ECO:0000256" key="18">
    <source>
        <dbReference type="ARBA" id="ARBA00023319"/>
    </source>
</evidence>
<evidence type="ECO:0000256" key="10">
    <source>
        <dbReference type="ARBA" id="ARBA00022729"/>
    </source>
</evidence>
<dbReference type="InterPro" id="IPR019791">
    <property type="entry name" value="Haem_peroxidase_animal"/>
</dbReference>
<dbReference type="InterPro" id="IPR001007">
    <property type="entry name" value="VWF_dom"/>
</dbReference>
<dbReference type="FunFam" id="2.60.40.10:FF:000276">
    <property type="entry name" value="peroxidasin homolog"/>
    <property type="match status" value="1"/>
</dbReference>
<dbReference type="Pfam" id="PF03098">
    <property type="entry name" value="An_peroxidase"/>
    <property type="match status" value="1"/>
</dbReference>
<feature type="chain" id="PRO_5034770487" description="Lactoperoxidase" evidence="27">
    <location>
        <begin position="21"/>
        <end position="1468"/>
    </location>
</feature>
<dbReference type="FunFam" id="2.60.40.10:FF:000282">
    <property type="entry name" value="peroxidasin homolog"/>
    <property type="match status" value="1"/>
</dbReference>
<sequence length="1468" mass="164253">MACRLVRWAACLVLAGRCLPGRPCPSRCLCLASTVRCVHWMLDRVPRAPPRTAVLDLRFNRIREIPESAFKKLKTLNTLLLNNNQIRQISRNAFEGLENLLYLYLYKNEIRALDKQTFKGLISLEQLYIHFNQIEMLQPETFGDLLKLERLFLHNNKLSKIPAGSFSHLDSLKRLRLDSNALVCDCDLMWLGELMQGYARNGQIQAAATCEYPRRLQGRSIASLTVEEFNCESPRITYEPQDVEVTSGNTVYFTCRAEGNPKPEIIWIHNNHSLDLEDDHRLNLFDDGTLMIRNTRESDQGEYQCMARNSAGEVKTQNAMLRYSSPPAKPSFIIQPQDTEVLIGTSTTLECMATGHPHPRVTWTRGNGEALDGSRHLATSGGLYLKNVTLQDHGQFICHANNNQGTVQATANIIVQAPPQFTVIPKDQVVLEEHTVEFLCEAEGNPPPIIAWTKAGGKLPQEGLHTVLSSGTLRIDQVARHDQGQYECQAVSPLGVRKASVQLTVKPKALPVLTQLPQDTSVEVGKNINISCHAEGEPQPIITWNKAGVQITESGKFHVSGEGMLTIYDAGQADQGRYECVAQNSFGLVVANMFLTVVAIQGRQAGDDFVESSILDAVQRVDSAINSTRRHLFSQKPRTPSDLLAQFRYPHDPFTVEMARAGEIFEHTLLLIQEHVKQGLTVDLEGREFRYNDLVSPRYLGLIANLSGCTAHRPVPNCSDMCFHQKYRAQDGTCNNLQHPTWGASLTAFERVLKPAYENGFNLPRGVGRRSPSGPPPLPPPRLVSTELAAAAAVTPDDRYTHMLMQWGQFLDHDLGHAVPALSTSRFSDGRPCSAACTDDPPCFPIVIPGADPRGTRAPCMFFARSSPVCGSGVTSLVMNSVYAREQINQLTAYIDASNVYGSSDRESLVLRDFSEPRGLLRTGLPWAPSGKPLLPFSAGPPPECTRPEQGSRSRSRCFLAGDRRANEQLALTAMHTLWFREHNRVAAALSALNPHWDGDTLYHEARKIVGAQLQHITYSHWLPKILGEPGMRMLRDYQGYDPSVNAGIINSFATAAFRFGHTLINPILYRLNDTFGEIPEGHLPLHEAFFSPSRIIEEGGIDPLLRGLFGVAAKLRVPSQLLSLELTEKLFSTAHSVALDLAATNIQRGRDHGLPPYADFRVFCNLTSVENFEDLRNEIKDSEIRRKLKKLYGNPGNIDFWPALMVEDLIPGTRVGPTLMCLFVTQFQRLRDGDRFWYENPGVFTPAQLTQLRQASLGRVLCDNGDNIQQVQADVFVKAKYPQDYLSCDEIPQVDLRMWQDCCEDCRSRGQFRTFTQESRKKRSAQYSYPDEKDKELSDLISRQQDHLYIDEDSKNMTVLAKTKFAQDFSSFAVEIQKTIKALREQINKLEARLRQAGCTDDKGIRRKDNEHWMKEDCISCMCKSGQVTCVVKTCPPAPCPSLELVKGTCCPVCRDRGMPADSSEKH</sequence>
<dbReference type="SMART" id="SM00214">
    <property type="entry name" value="VWC"/>
    <property type="match status" value="1"/>
</dbReference>
<keyword evidence="13" id="KW-0106">Calcium</keyword>
<dbReference type="Pfam" id="PF07679">
    <property type="entry name" value="I-set"/>
    <property type="match status" value="3"/>
</dbReference>
<keyword evidence="11" id="KW-0677">Repeat</keyword>
<keyword evidence="10 27" id="KW-0732">Signal</keyword>
<feature type="region of interest" description="Disordered" evidence="26">
    <location>
        <begin position="932"/>
        <end position="953"/>
    </location>
</feature>
<dbReference type="InterPro" id="IPR037120">
    <property type="entry name" value="Haem_peroxidase_sf_animal"/>
</dbReference>
<dbReference type="GeneID" id="486944"/>
<comment type="catalytic activity">
    <reaction evidence="21">
        <text>thiocyanate + H2O2 + H(+) = hypothiocyanous acid + H2O</text>
        <dbReference type="Rhea" id="RHEA:69416"/>
        <dbReference type="ChEBI" id="CHEBI:15377"/>
        <dbReference type="ChEBI" id="CHEBI:15378"/>
        <dbReference type="ChEBI" id="CHEBI:16240"/>
        <dbReference type="ChEBI" id="CHEBI:18022"/>
        <dbReference type="ChEBI" id="CHEBI:133907"/>
    </reaction>
    <physiologicalReaction direction="left-to-right" evidence="21">
        <dbReference type="Rhea" id="RHEA:69417"/>
    </physiologicalReaction>
</comment>
<evidence type="ECO:0000256" key="23">
    <source>
        <dbReference type="ARBA" id="ARBA00061342"/>
    </source>
</evidence>
<dbReference type="GO" id="GO:0070831">
    <property type="term" value="P:basement membrane assembly"/>
    <property type="evidence" value="ECO:0007669"/>
    <property type="project" value="UniProtKB-ARBA"/>
</dbReference>
<evidence type="ECO:0000256" key="12">
    <source>
        <dbReference type="ARBA" id="ARBA00022824"/>
    </source>
</evidence>
<dbReference type="InterPro" id="IPR013098">
    <property type="entry name" value="Ig_I-set"/>
</dbReference>
<keyword evidence="25" id="KW-0175">Coiled coil</keyword>
<evidence type="ECO:0000256" key="1">
    <source>
        <dbReference type="ARBA" id="ARBA00001970"/>
    </source>
</evidence>
<dbReference type="FunFam" id="3.80.10.10:FF:000071">
    <property type="entry name" value="peroxidasin homolog"/>
    <property type="match status" value="1"/>
</dbReference>
<feature type="domain" description="Ig-like" evidence="29">
    <location>
        <begin position="330"/>
        <end position="414"/>
    </location>
</feature>
<accession>A0A8C0P8S5</accession>
<dbReference type="Pfam" id="PF13927">
    <property type="entry name" value="Ig_3"/>
    <property type="match status" value="1"/>
</dbReference>
<feature type="signal peptide" evidence="27">
    <location>
        <begin position="1"/>
        <end position="20"/>
    </location>
</feature>
<organism evidence="30 31">
    <name type="scientific">Canis lupus familiaris</name>
    <name type="common">Dog</name>
    <name type="synonym">Canis familiaris</name>
    <dbReference type="NCBI Taxonomy" id="9615"/>
    <lineage>
        <taxon>Eukaryota</taxon>
        <taxon>Metazoa</taxon>
        <taxon>Chordata</taxon>
        <taxon>Craniata</taxon>
        <taxon>Vertebrata</taxon>
        <taxon>Euteleostomi</taxon>
        <taxon>Mammalia</taxon>
        <taxon>Eutheria</taxon>
        <taxon>Laurasiatheria</taxon>
        <taxon>Carnivora</taxon>
        <taxon>Caniformia</taxon>
        <taxon>Canidae</taxon>
        <taxon>Canis</taxon>
    </lineage>
</organism>
<evidence type="ECO:0000259" key="29">
    <source>
        <dbReference type="PROSITE" id="PS50835"/>
    </source>
</evidence>
<evidence type="ECO:0000256" key="20">
    <source>
        <dbReference type="ARBA" id="ARBA00034001"/>
    </source>
</evidence>
<dbReference type="Gene3D" id="1.10.640.10">
    <property type="entry name" value="Haem peroxidase domain superfamily, animal type"/>
    <property type="match status" value="1"/>
</dbReference>
<keyword evidence="12" id="KW-0256">Endoplasmic reticulum</keyword>
<feature type="coiled-coil region" evidence="25">
    <location>
        <begin position="1374"/>
        <end position="1401"/>
    </location>
</feature>
<keyword evidence="19" id="KW-0575">Peroxidase</keyword>
<dbReference type="Gene3D" id="2.60.40.10">
    <property type="entry name" value="Immunoglobulins"/>
    <property type="match status" value="4"/>
</dbReference>
<dbReference type="FunFam" id="2.60.40.10:FF:000163">
    <property type="entry name" value="peroxidasin homolog"/>
    <property type="match status" value="1"/>
</dbReference>
<dbReference type="InterPro" id="IPR036179">
    <property type="entry name" value="Ig-like_dom_sf"/>
</dbReference>
<evidence type="ECO:0000256" key="2">
    <source>
        <dbReference type="ARBA" id="ARBA00004240"/>
    </source>
</evidence>
<dbReference type="Proteomes" id="UP000694429">
    <property type="component" value="Chromosome 29"/>
</dbReference>
<evidence type="ECO:0000256" key="7">
    <source>
        <dbReference type="ARBA" id="ARBA00022614"/>
    </source>
</evidence>
<dbReference type="InterPro" id="IPR003599">
    <property type="entry name" value="Ig_sub"/>
</dbReference>
<feature type="domain" description="Ig-like" evidence="29">
    <location>
        <begin position="511"/>
        <end position="596"/>
    </location>
</feature>
<comment type="similarity">
    <text evidence="23">Belongs to the peroxidase family. XPO subfamily.</text>
</comment>
<evidence type="ECO:0000256" key="9">
    <source>
        <dbReference type="ARBA" id="ARBA00022723"/>
    </source>
</evidence>
<comment type="subcellular location">
    <subcellularLocation>
        <location evidence="2">Endoplasmic reticulum</location>
    </subcellularLocation>
    <subcellularLocation>
        <location evidence="3">Secreted</location>
    </subcellularLocation>
</comment>
<dbReference type="CDD" id="cd09826">
    <property type="entry name" value="peroxidasin_like"/>
    <property type="match status" value="1"/>
</dbReference>
<evidence type="ECO:0000256" key="25">
    <source>
        <dbReference type="SAM" id="Coils"/>
    </source>
</evidence>
<dbReference type="RefSeq" id="XP_544073.5">
    <property type="nucleotide sequence ID" value="XM_544073.7"/>
</dbReference>
<dbReference type="PANTHER" id="PTHR11475">
    <property type="entry name" value="OXIDASE/PEROXIDASE"/>
    <property type="match status" value="1"/>
</dbReference>
<dbReference type="PANTHER" id="PTHR11475:SF38">
    <property type="entry name" value="OXIDOREDUCTASE PXDNL-RELATED"/>
    <property type="match status" value="1"/>
</dbReference>
<dbReference type="Gene3D" id="3.80.10.10">
    <property type="entry name" value="Ribonuclease Inhibitor"/>
    <property type="match status" value="1"/>
</dbReference>
<dbReference type="OrthoDB" id="823504at2759"/>
<dbReference type="GO" id="GO:0005783">
    <property type="term" value="C:endoplasmic reticulum"/>
    <property type="evidence" value="ECO:0007669"/>
    <property type="project" value="UniProtKB-SubCell"/>
</dbReference>
<evidence type="ECO:0000256" key="5">
    <source>
        <dbReference type="ARBA" id="ARBA00017050"/>
    </source>
</evidence>
<feature type="binding site" description="axial binding residue" evidence="24">
    <location>
        <position position="1062"/>
    </location>
    <ligand>
        <name>heme b</name>
        <dbReference type="ChEBI" id="CHEBI:60344"/>
    </ligand>
    <ligandPart>
        <name>Fe</name>
        <dbReference type="ChEBI" id="CHEBI:18248"/>
    </ligandPart>
</feature>
<dbReference type="GO" id="GO:0020037">
    <property type="term" value="F:heme binding"/>
    <property type="evidence" value="ECO:0007669"/>
    <property type="project" value="InterPro"/>
</dbReference>
<feature type="domain" description="Ig-like" evidence="29">
    <location>
        <begin position="234"/>
        <end position="322"/>
    </location>
</feature>
<keyword evidence="7" id="KW-0433">Leucine-rich repeat</keyword>
<evidence type="ECO:0000256" key="22">
    <source>
        <dbReference type="ARBA" id="ARBA00047922"/>
    </source>
</evidence>
<keyword evidence="9 24" id="KW-0479">Metal-binding</keyword>
<dbReference type="PROSITE" id="PS50184">
    <property type="entry name" value="VWFC_2"/>
    <property type="match status" value="1"/>
</dbReference>
<reference evidence="30" key="1">
    <citation type="submission" date="2019-03" db="EMBL/GenBank/DDBJ databases">
        <authorList>
            <person name="Warren W.C."/>
            <person name="Johnson G.S."/>
        </authorList>
    </citation>
    <scope>NUCLEOTIDE SEQUENCE [LARGE SCALE GENOMIC DNA]</scope>
    <source>
        <strain evidence="30">Basenji</strain>
    </source>
</reference>
<evidence type="ECO:0000256" key="16">
    <source>
        <dbReference type="ARBA" id="ARBA00023157"/>
    </source>
</evidence>
<evidence type="ECO:0000256" key="26">
    <source>
        <dbReference type="SAM" id="MobiDB-lite"/>
    </source>
</evidence>
<evidence type="ECO:0000256" key="24">
    <source>
        <dbReference type="PIRSR" id="PIRSR619791-2"/>
    </source>
</evidence>
<dbReference type="GO" id="GO:0140825">
    <property type="term" value="F:lactoperoxidase activity"/>
    <property type="evidence" value="ECO:0007669"/>
    <property type="project" value="UniProtKB-EC"/>
</dbReference>
<dbReference type="FunFam" id="2.60.40.10:FF:000248">
    <property type="entry name" value="peroxidasin homolog"/>
    <property type="match status" value="1"/>
</dbReference>
<comment type="cofactor">
    <cofactor evidence="1">
        <name>heme b</name>
        <dbReference type="ChEBI" id="CHEBI:60344"/>
    </cofactor>
</comment>
<dbReference type="CTD" id="137902"/>
<evidence type="ECO:0000256" key="17">
    <source>
        <dbReference type="ARBA" id="ARBA00023180"/>
    </source>
</evidence>
<keyword evidence="6" id="KW-0964">Secreted</keyword>
<dbReference type="PROSITE" id="PS51450">
    <property type="entry name" value="LRR"/>
    <property type="match status" value="1"/>
</dbReference>
<dbReference type="GO" id="GO:0005576">
    <property type="term" value="C:extracellular region"/>
    <property type="evidence" value="ECO:0007669"/>
    <property type="project" value="UniProtKB-SubCell"/>
</dbReference>
<dbReference type="PROSITE" id="PS50292">
    <property type="entry name" value="PEROXIDASE_3"/>
    <property type="match status" value="1"/>
</dbReference>
<evidence type="ECO:0000256" key="15">
    <source>
        <dbReference type="ARBA" id="ARBA00023004"/>
    </source>
</evidence>
<dbReference type="GO" id="GO:0006979">
    <property type="term" value="P:response to oxidative stress"/>
    <property type="evidence" value="ECO:0007669"/>
    <property type="project" value="InterPro"/>
</dbReference>
<dbReference type="Pfam" id="PF13855">
    <property type="entry name" value="LRR_8"/>
    <property type="match status" value="2"/>
</dbReference>
<dbReference type="PROSITE" id="PS50835">
    <property type="entry name" value="IG_LIKE"/>
    <property type="match status" value="4"/>
</dbReference>
<dbReference type="GO" id="GO:0048731">
    <property type="term" value="P:system development"/>
    <property type="evidence" value="ECO:0007669"/>
    <property type="project" value="UniProtKB-ARBA"/>
</dbReference>
<evidence type="ECO:0000313" key="30">
    <source>
        <dbReference type="Ensembl" id="ENSCAFP00030035524.1"/>
    </source>
</evidence>
<dbReference type="GO" id="GO:0019731">
    <property type="term" value="P:antibacterial humoral response"/>
    <property type="evidence" value="ECO:0007669"/>
    <property type="project" value="UniProtKB-ARBA"/>
</dbReference>
<dbReference type="GO" id="GO:0042744">
    <property type="term" value="P:hydrogen peroxide catabolic process"/>
    <property type="evidence" value="ECO:0007669"/>
    <property type="project" value="UniProtKB-KW"/>
</dbReference>
<evidence type="ECO:0000256" key="8">
    <source>
        <dbReference type="ARBA" id="ARBA00022617"/>
    </source>
</evidence>
<evidence type="ECO:0000256" key="6">
    <source>
        <dbReference type="ARBA" id="ARBA00022525"/>
    </source>
</evidence>
<protein>
    <recommendedName>
        <fullName evidence="5">Lactoperoxidase</fullName>
        <ecNumber evidence="4">1.11.1.7</ecNumber>
    </recommendedName>
</protein>
<dbReference type="InterPro" id="IPR003598">
    <property type="entry name" value="Ig_sub2"/>
</dbReference>
<dbReference type="InterPro" id="IPR013783">
    <property type="entry name" value="Ig-like_fold"/>
</dbReference>
<dbReference type="InterPro" id="IPR010255">
    <property type="entry name" value="Haem_peroxidase_sf"/>
</dbReference>
<reference evidence="30" key="2">
    <citation type="submission" date="2025-08" db="UniProtKB">
        <authorList>
            <consortium name="Ensembl"/>
        </authorList>
    </citation>
    <scope>IDENTIFICATION</scope>
</reference>
<comment type="catalytic activity">
    <reaction evidence="22">
        <text>iodide + H2O2 = hypoiodite + H2O</text>
        <dbReference type="Rhea" id="RHEA:69420"/>
        <dbReference type="ChEBI" id="CHEBI:15377"/>
        <dbReference type="ChEBI" id="CHEBI:16240"/>
        <dbReference type="ChEBI" id="CHEBI:16382"/>
        <dbReference type="ChEBI" id="CHEBI:29232"/>
    </reaction>
    <physiologicalReaction direction="left-to-right" evidence="22">
        <dbReference type="Rhea" id="RHEA:69421"/>
    </physiologicalReaction>
</comment>
<evidence type="ECO:0000256" key="3">
    <source>
        <dbReference type="ARBA" id="ARBA00004613"/>
    </source>
</evidence>
<dbReference type="InterPro" id="IPR007110">
    <property type="entry name" value="Ig-like_dom"/>
</dbReference>
<keyword evidence="14" id="KW-0560">Oxidoreductase</keyword>
<name>A0A8C0P8S5_CANLF</name>
<evidence type="ECO:0000256" key="13">
    <source>
        <dbReference type="ARBA" id="ARBA00022837"/>
    </source>
</evidence>
<keyword evidence="19" id="KW-0376">Hydrogen peroxide</keyword>
<dbReference type="SMART" id="SM00408">
    <property type="entry name" value="IGc2"/>
    <property type="match status" value="4"/>
</dbReference>
<dbReference type="PRINTS" id="PR00457">
    <property type="entry name" value="ANPEROXIDASE"/>
</dbReference>
<evidence type="ECO:0000313" key="31">
    <source>
        <dbReference type="Proteomes" id="UP000694429"/>
    </source>
</evidence>
<dbReference type="EC" id="1.11.1.7" evidence="4"/>
<keyword evidence="18" id="KW-0393">Immunoglobulin domain</keyword>
<evidence type="ECO:0000256" key="21">
    <source>
        <dbReference type="ARBA" id="ARBA00047735"/>
    </source>
</evidence>
<dbReference type="GO" id="GO:0036393">
    <property type="term" value="F:thiocyanate peroxidase activity"/>
    <property type="evidence" value="ECO:0007669"/>
    <property type="project" value="UniProtKB-ARBA"/>
</dbReference>
<dbReference type="InterPro" id="IPR032675">
    <property type="entry name" value="LRR_dom_sf"/>
</dbReference>
<dbReference type="Gene3D" id="6.20.200.20">
    <property type="match status" value="1"/>
</dbReference>
<dbReference type="SUPFAM" id="SSF48113">
    <property type="entry name" value="Heme-dependent peroxidases"/>
    <property type="match status" value="1"/>
</dbReference>
<comment type="catalytic activity">
    <reaction evidence="20">
        <text>2 a phenolic donor + H2O2 = 2 a phenolic radical donor + 2 H2O</text>
        <dbReference type="Rhea" id="RHEA:56136"/>
        <dbReference type="ChEBI" id="CHEBI:15377"/>
        <dbReference type="ChEBI" id="CHEBI:16240"/>
        <dbReference type="ChEBI" id="CHEBI:139520"/>
        <dbReference type="ChEBI" id="CHEBI:139521"/>
        <dbReference type="EC" id="1.11.1.7"/>
    </reaction>
    <physiologicalReaction direction="left-to-right" evidence="20">
        <dbReference type="Rhea" id="RHEA:56137"/>
    </physiologicalReaction>
</comment>
<proteinExistence type="inferred from homology"/>
<dbReference type="InterPro" id="IPR001611">
    <property type="entry name" value="Leu-rich_rpt"/>
</dbReference>
<dbReference type="SUPFAM" id="SSF52058">
    <property type="entry name" value="L domain-like"/>
    <property type="match status" value="1"/>
</dbReference>
<dbReference type="InterPro" id="IPR000483">
    <property type="entry name" value="Cys-rich_flank_reg_C"/>
</dbReference>
<dbReference type="SMART" id="SM00082">
    <property type="entry name" value="LRRCT"/>
    <property type="match status" value="1"/>
</dbReference>
<dbReference type="FunFam" id="1.10.640.10:FF:000001">
    <property type="entry name" value="Peroxidasin homolog"/>
    <property type="match status" value="1"/>
</dbReference>
<evidence type="ECO:0000256" key="4">
    <source>
        <dbReference type="ARBA" id="ARBA00012313"/>
    </source>
</evidence>
<keyword evidence="17" id="KW-0325">Glycoprotein</keyword>
<keyword evidence="8 24" id="KW-0349">Heme</keyword>
<dbReference type="GO" id="GO:0031012">
    <property type="term" value="C:extracellular matrix"/>
    <property type="evidence" value="ECO:0007669"/>
    <property type="project" value="UniProtKB-ARBA"/>
</dbReference>
<feature type="domain" description="Ig-like" evidence="29">
    <location>
        <begin position="419"/>
        <end position="504"/>
    </location>
</feature>
<dbReference type="GO" id="GO:0005509">
    <property type="term" value="F:calcium ion binding"/>
    <property type="evidence" value="ECO:0007669"/>
    <property type="project" value="UniProtKB-ARBA"/>
</dbReference>
<keyword evidence="16" id="KW-1015">Disulfide bond</keyword>
<keyword evidence="15 24" id="KW-0408">Iron</keyword>
<dbReference type="InterPro" id="IPR003591">
    <property type="entry name" value="Leu-rich_rpt_typical-subtyp"/>
</dbReference>
<dbReference type="SUPFAM" id="SSF57603">
    <property type="entry name" value="FnI-like domain"/>
    <property type="match status" value="1"/>
</dbReference>
<dbReference type="Pfam" id="PF00093">
    <property type="entry name" value="VWC"/>
    <property type="match status" value="1"/>
</dbReference>
<evidence type="ECO:0000259" key="28">
    <source>
        <dbReference type="PROSITE" id="PS50184"/>
    </source>
</evidence>
<evidence type="ECO:0000256" key="11">
    <source>
        <dbReference type="ARBA" id="ARBA00022737"/>
    </source>
</evidence>
<dbReference type="PROSITE" id="PS01208">
    <property type="entry name" value="VWFC_1"/>
    <property type="match status" value="1"/>
</dbReference>
<dbReference type="Ensembl" id="ENSCAFT00030040699.1">
    <property type="protein sequence ID" value="ENSCAFP00030035524.1"/>
    <property type="gene ID" value="ENSCAFG00030022165.1"/>
</dbReference>
<dbReference type="InterPro" id="IPR034824">
    <property type="entry name" value="Peroxidasin_peroxidase"/>
</dbReference>
<evidence type="ECO:0000256" key="14">
    <source>
        <dbReference type="ARBA" id="ARBA00023002"/>
    </source>
</evidence>